<accession>A0A266Q250</accession>
<keyword evidence="3" id="KW-1185">Reference proteome</keyword>
<dbReference type="PROSITE" id="PS51257">
    <property type="entry name" value="PROKAR_LIPOPROTEIN"/>
    <property type="match status" value="1"/>
</dbReference>
<sequence length="87" mass="10002">MKKIVYPFLGAIIACLMCNVIFWGVGRIAVALDIRLYNSEEEASRNFLIFLASLFIFIFVGLVCGYYMAKKQQKIIRNNQADGKQFR</sequence>
<dbReference type="AlphaFoldDB" id="A0A266Q250"/>
<protein>
    <submittedName>
        <fullName evidence="2">Uncharacterized protein</fullName>
    </submittedName>
</protein>
<keyword evidence="1" id="KW-1133">Transmembrane helix</keyword>
<dbReference type="EMBL" id="NHNI01000003">
    <property type="protein sequence ID" value="OZY83947.1"/>
    <property type="molecule type" value="Genomic_DNA"/>
</dbReference>
<feature type="transmembrane region" description="Helical" evidence="1">
    <location>
        <begin position="46"/>
        <end position="69"/>
    </location>
</feature>
<evidence type="ECO:0000313" key="3">
    <source>
        <dbReference type="Proteomes" id="UP000216101"/>
    </source>
</evidence>
<reference evidence="3" key="1">
    <citation type="submission" date="2017-05" db="EMBL/GenBank/DDBJ databases">
        <authorList>
            <person name="Barney B.M."/>
        </authorList>
    </citation>
    <scope>NUCLEOTIDE SEQUENCE [LARGE SCALE GENOMIC DNA]</scope>
    <source>
        <strain evidence="3">PSBB022</strain>
    </source>
</reference>
<feature type="transmembrane region" description="Helical" evidence="1">
    <location>
        <begin position="7"/>
        <end position="26"/>
    </location>
</feature>
<proteinExistence type="predicted"/>
<gene>
    <name evidence="2" type="ORF">CBP51_19325</name>
</gene>
<dbReference type="RefSeq" id="WP_094986204.1">
    <property type="nucleotide sequence ID" value="NZ_NHNI01000003.1"/>
</dbReference>
<evidence type="ECO:0000256" key="1">
    <source>
        <dbReference type="SAM" id="Phobius"/>
    </source>
</evidence>
<organism evidence="2 3">
    <name type="scientific">Cellvibrio mixtus</name>
    <dbReference type="NCBI Taxonomy" id="39650"/>
    <lineage>
        <taxon>Bacteria</taxon>
        <taxon>Pseudomonadati</taxon>
        <taxon>Pseudomonadota</taxon>
        <taxon>Gammaproteobacteria</taxon>
        <taxon>Cellvibrionales</taxon>
        <taxon>Cellvibrionaceae</taxon>
        <taxon>Cellvibrio</taxon>
    </lineage>
</organism>
<keyword evidence="1" id="KW-0472">Membrane</keyword>
<dbReference type="Proteomes" id="UP000216101">
    <property type="component" value="Unassembled WGS sequence"/>
</dbReference>
<name>A0A266Q250_9GAMM</name>
<comment type="caution">
    <text evidence="2">The sequence shown here is derived from an EMBL/GenBank/DDBJ whole genome shotgun (WGS) entry which is preliminary data.</text>
</comment>
<evidence type="ECO:0000313" key="2">
    <source>
        <dbReference type="EMBL" id="OZY83947.1"/>
    </source>
</evidence>
<keyword evidence="1" id="KW-0812">Transmembrane</keyword>